<name>A0A915EFN3_9BILA</name>
<dbReference type="AlphaFoldDB" id="A0A915EFN3"/>
<proteinExistence type="predicted"/>
<feature type="compositionally biased region" description="Basic and acidic residues" evidence="1">
    <location>
        <begin position="37"/>
        <end position="46"/>
    </location>
</feature>
<dbReference type="Proteomes" id="UP000887574">
    <property type="component" value="Unplaced"/>
</dbReference>
<evidence type="ECO:0000256" key="1">
    <source>
        <dbReference type="SAM" id="MobiDB-lite"/>
    </source>
</evidence>
<feature type="region of interest" description="Disordered" evidence="1">
    <location>
        <begin position="1"/>
        <end position="50"/>
    </location>
</feature>
<accession>A0A915EFN3</accession>
<keyword evidence="2" id="KW-1185">Reference proteome</keyword>
<sequence>MSSPQSVKKNVANLQAVKKDKSNQPSSVAPLNTKRFSLRDKRDMGNKGHRHENPLIIGIPFWYKKGKATDEEKTEIGAEMIIDHDLIDSVAAGTSGIKPKETSQRTKFDSFTTMDRLRMSSDHFFRDNIIHATASSVLGMVVDPAKASKQKPPLACDWADKVTIHEFHLKTGSSRDRRFIRLRKISEEWLANNANYIQ</sequence>
<organism evidence="2 3">
    <name type="scientific">Ditylenchus dipsaci</name>
    <dbReference type="NCBI Taxonomy" id="166011"/>
    <lineage>
        <taxon>Eukaryota</taxon>
        <taxon>Metazoa</taxon>
        <taxon>Ecdysozoa</taxon>
        <taxon>Nematoda</taxon>
        <taxon>Chromadorea</taxon>
        <taxon>Rhabditida</taxon>
        <taxon>Tylenchina</taxon>
        <taxon>Tylenchomorpha</taxon>
        <taxon>Sphaerularioidea</taxon>
        <taxon>Anguinidae</taxon>
        <taxon>Anguininae</taxon>
        <taxon>Ditylenchus</taxon>
    </lineage>
</organism>
<evidence type="ECO:0000313" key="2">
    <source>
        <dbReference type="Proteomes" id="UP000887574"/>
    </source>
</evidence>
<protein>
    <submittedName>
        <fullName evidence="3">Uncharacterized protein</fullName>
    </submittedName>
</protein>
<evidence type="ECO:0000313" key="3">
    <source>
        <dbReference type="WBParaSite" id="jg5378"/>
    </source>
</evidence>
<dbReference type="WBParaSite" id="jg5378">
    <property type="protein sequence ID" value="jg5378"/>
    <property type="gene ID" value="jg5378"/>
</dbReference>
<reference evidence="3" key="1">
    <citation type="submission" date="2022-11" db="UniProtKB">
        <authorList>
            <consortium name="WormBaseParasite"/>
        </authorList>
    </citation>
    <scope>IDENTIFICATION</scope>
</reference>